<dbReference type="PANTHER" id="PTHR43755:SF1">
    <property type="entry name" value="FAD-DEPENDENT PYRIDINE NUCLEOTIDE-DISULPHIDE OXIDOREDUCTASE"/>
    <property type="match status" value="1"/>
</dbReference>
<dbReference type="RefSeq" id="WP_144308191.1">
    <property type="nucleotide sequence ID" value="NZ_VMNK01000003.1"/>
</dbReference>
<feature type="domain" description="Sulfide dehydrogenase [flavocytochrome c] flavoprotein chain central" evidence="2">
    <location>
        <begin position="172"/>
        <end position="268"/>
    </location>
</feature>
<dbReference type="SUPFAM" id="SSF51905">
    <property type="entry name" value="FAD/NAD(P)-binding domain"/>
    <property type="match status" value="2"/>
</dbReference>
<keyword evidence="4" id="KW-1185">Reference proteome</keyword>
<comment type="caution">
    <text evidence="3">The sequence shown here is derived from an EMBL/GenBank/DDBJ whole genome shotgun (WGS) entry which is preliminary data.</text>
</comment>
<dbReference type="PANTHER" id="PTHR43755">
    <property type="match status" value="1"/>
</dbReference>
<dbReference type="Pfam" id="PF21706">
    <property type="entry name" value="FCSD_central"/>
    <property type="match status" value="1"/>
</dbReference>
<sequence length="428" mass="46890">MKRRQALHALAGLGAGLVFGQARSAQALLPPAKKGRVVVVGGGWGGLSAAAHLRRALPARDIVLIERQPRFFSLPLSNAWLIDRVPDATLEHDYRQAAARHGYTFVQAEVQGIDRQTRHIETADGRLSYDWLVLSPGIAENLAPWVGGDADALTAIRQQFDGGFVGAAGVRQLKQRLHAFKGGDLLMTIPPAPYRCPPTPYERAIAIATWFRTHQIKGRLIVLDPGAGMAGFRDSFDRQLSDYVDFKPFQRIERVDPFKKVVVTDFDEFPFADAILAGPQQAGALIRLAGLDRRNDHGEPTGWADVDARTLQSVADEQVFVIGDAAGLVSPLFGHYPKTGHMAVHHGRIAAAAIAARVQGTAFDPPFPDSTCWVYDSFTPPEMVRIDASYRIRGDGALEQRIDQARENQPRGEEMAWAAGMFAEMFGE</sequence>
<dbReference type="Gene3D" id="3.50.50.60">
    <property type="entry name" value="FAD/NAD(P)-binding domain"/>
    <property type="match status" value="2"/>
</dbReference>
<evidence type="ECO:0000313" key="3">
    <source>
        <dbReference type="EMBL" id="TVO58657.1"/>
    </source>
</evidence>
<evidence type="ECO:0000259" key="2">
    <source>
        <dbReference type="Pfam" id="PF21706"/>
    </source>
</evidence>
<dbReference type="GO" id="GO:0016491">
    <property type="term" value="F:oxidoreductase activity"/>
    <property type="evidence" value="ECO:0007669"/>
    <property type="project" value="InterPro"/>
</dbReference>
<dbReference type="AlphaFoldDB" id="A0A557R0G7"/>
<dbReference type="Proteomes" id="UP000319502">
    <property type="component" value="Unassembled WGS sequence"/>
</dbReference>
<evidence type="ECO:0000259" key="1">
    <source>
        <dbReference type="Pfam" id="PF07992"/>
    </source>
</evidence>
<dbReference type="OrthoDB" id="9802771at2"/>
<dbReference type="InterPro" id="IPR049386">
    <property type="entry name" value="FCSD_central"/>
</dbReference>
<dbReference type="InterPro" id="IPR023753">
    <property type="entry name" value="FAD/NAD-binding_dom"/>
</dbReference>
<organism evidence="3 4">
    <name type="scientific">Denitromonas halophila</name>
    <dbReference type="NCBI Taxonomy" id="1629404"/>
    <lineage>
        <taxon>Bacteria</taxon>
        <taxon>Pseudomonadati</taxon>
        <taxon>Pseudomonadota</taxon>
        <taxon>Betaproteobacteria</taxon>
        <taxon>Rhodocyclales</taxon>
        <taxon>Zoogloeaceae</taxon>
        <taxon>Denitromonas</taxon>
    </lineage>
</organism>
<dbReference type="InterPro" id="IPR036188">
    <property type="entry name" value="FAD/NAD-bd_sf"/>
</dbReference>
<dbReference type="EMBL" id="VMNK01000003">
    <property type="protein sequence ID" value="TVO58657.1"/>
    <property type="molecule type" value="Genomic_DNA"/>
</dbReference>
<feature type="domain" description="FAD/NAD(P)-binding" evidence="1">
    <location>
        <begin position="36"/>
        <end position="149"/>
    </location>
</feature>
<dbReference type="Pfam" id="PF07992">
    <property type="entry name" value="Pyr_redox_2"/>
    <property type="match status" value="1"/>
</dbReference>
<name>A0A557R0G7_9RHOO</name>
<evidence type="ECO:0000313" key="4">
    <source>
        <dbReference type="Proteomes" id="UP000319502"/>
    </source>
</evidence>
<accession>A0A557R0G7</accession>
<gene>
    <name evidence="3" type="ORF">FHP91_03055</name>
</gene>
<reference evidence="3 4" key="1">
    <citation type="submission" date="2019-07" db="EMBL/GenBank/DDBJ databases">
        <title>The pathways for chlorine oxyanion respiration interact through the shared metabolite chlorate.</title>
        <authorList>
            <person name="Barnum T.P."/>
            <person name="Cheng Y."/>
            <person name="Hill K.A."/>
            <person name="Lucas L.N."/>
            <person name="Carlson H.K."/>
            <person name="Coates J.D."/>
        </authorList>
    </citation>
    <scope>NUCLEOTIDE SEQUENCE [LARGE SCALE GENOMIC DNA]</scope>
    <source>
        <strain evidence="3 4">SFB-3</strain>
    </source>
</reference>
<protein>
    <submittedName>
        <fullName evidence="3">NAD(P)/FAD-dependent oxidoreductase</fullName>
    </submittedName>
</protein>
<dbReference type="InterPro" id="IPR052541">
    <property type="entry name" value="SQRD"/>
</dbReference>
<proteinExistence type="predicted"/>